<gene>
    <name evidence="2" type="ORF">PHYPA_009317</name>
</gene>
<dbReference type="InParanoid" id="A0A2K1KGN9"/>
<proteinExistence type="predicted"/>
<feature type="transmembrane region" description="Helical" evidence="1">
    <location>
        <begin position="47"/>
        <end position="67"/>
    </location>
</feature>
<dbReference type="AlphaFoldDB" id="A0A2K1KGN9"/>
<name>A0A2K1KGN9_PHYPA</name>
<keyword evidence="1" id="KW-0472">Membrane</keyword>
<dbReference type="EnsemblPlants" id="Pp3c6_22070V3.2">
    <property type="protein sequence ID" value="PAC:32978970.CDS.1"/>
    <property type="gene ID" value="Pp3c6_22070"/>
</dbReference>
<dbReference type="Proteomes" id="UP000006727">
    <property type="component" value="Chromosome 6"/>
</dbReference>
<evidence type="ECO:0000313" key="4">
    <source>
        <dbReference type="Proteomes" id="UP000006727"/>
    </source>
</evidence>
<sequence>MCLIEVAFISMWCPGAVSVTRIVSEEFVFTSGATLNIDVNQHQCCTMLLLLLFFFLFFFMYSVPLAYASSTQ</sequence>
<keyword evidence="4" id="KW-1185">Reference proteome</keyword>
<dbReference type="PaxDb" id="3218-PP1S14_464V6.1"/>
<reference evidence="2 4" key="2">
    <citation type="journal article" date="2018" name="Plant J.">
        <title>The Physcomitrella patens chromosome-scale assembly reveals moss genome structure and evolution.</title>
        <authorList>
            <person name="Lang D."/>
            <person name="Ullrich K.K."/>
            <person name="Murat F."/>
            <person name="Fuchs J."/>
            <person name="Jenkins J."/>
            <person name="Haas F.B."/>
            <person name="Piednoel M."/>
            <person name="Gundlach H."/>
            <person name="Van Bel M."/>
            <person name="Meyberg R."/>
            <person name="Vives C."/>
            <person name="Morata J."/>
            <person name="Symeonidi A."/>
            <person name="Hiss M."/>
            <person name="Muchero W."/>
            <person name="Kamisugi Y."/>
            <person name="Saleh O."/>
            <person name="Blanc G."/>
            <person name="Decker E.L."/>
            <person name="van Gessel N."/>
            <person name="Grimwood J."/>
            <person name="Hayes R.D."/>
            <person name="Graham S.W."/>
            <person name="Gunter L.E."/>
            <person name="McDaniel S.F."/>
            <person name="Hoernstein S.N.W."/>
            <person name="Larsson A."/>
            <person name="Li F.W."/>
            <person name="Perroud P.F."/>
            <person name="Phillips J."/>
            <person name="Ranjan P."/>
            <person name="Rokshar D.S."/>
            <person name="Rothfels C.J."/>
            <person name="Schneider L."/>
            <person name="Shu S."/>
            <person name="Stevenson D.W."/>
            <person name="Thummler F."/>
            <person name="Tillich M."/>
            <person name="Villarreal Aguilar J.C."/>
            <person name="Widiez T."/>
            <person name="Wong G.K."/>
            <person name="Wymore A."/>
            <person name="Zhang Y."/>
            <person name="Zimmer A.D."/>
            <person name="Quatrano R.S."/>
            <person name="Mayer K.F.X."/>
            <person name="Goodstein D."/>
            <person name="Casacuberta J.M."/>
            <person name="Vandepoele K."/>
            <person name="Reski R."/>
            <person name="Cuming A.C."/>
            <person name="Tuskan G.A."/>
            <person name="Maumus F."/>
            <person name="Salse J."/>
            <person name="Schmutz J."/>
            <person name="Rensing S.A."/>
        </authorList>
    </citation>
    <scope>NUCLEOTIDE SEQUENCE [LARGE SCALE GENOMIC DNA]</scope>
    <source>
        <strain evidence="3 4">cv. Gransden 2004</strain>
    </source>
</reference>
<evidence type="ECO:0000313" key="2">
    <source>
        <dbReference type="EMBL" id="PNR52942.1"/>
    </source>
</evidence>
<keyword evidence="1" id="KW-1133">Transmembrane helix</keyword>
<keyword evidence="1" id="KW-0812">Transmembrane</keyword>
<reference evidence="3" key="3">
    <citation type="submission" date="2020-12" db="UniProtKB">
        <authorList>
            <consortium name="EnsemblPlants"/>
        </authorList>
    </citation>
    <scope>IDENTIFICATION</scope>
</reference>
<organism evidence="2">
    <name type="scientific">Physcomitrium patens</name>
    <name type="common">Spreading-leaved earth moss</name>
    <name type="synonym">Physcomitrella patens</name>
    <dbReference type="NCBI Taxonomy" id="3218"/>
    <lineage>
        <taxon>Eukaryota</taxon>
        <taxon>Viridiplantae</taxon>
        <taxon>Streptophyta</taxon>
        <taxon>Embryophyta</taxon>
        <taxon>Bryophyta</taxon>
        <taxon>Bryophytina</taxon>
        <taxon>Bryopsida</taxon>
        <taxon>Funariidae</taxon>
        <taxon>Funariales</taxon>
        <taxon>Funariaceae</taxon>
        <taxon>Physcomitrium</taxon>
    </lineage>
</organism>
<protein>
    <submittedName>
        <fullName evidence="2 3">Uncharacterized protein</fullName>
    </submittedName>
</protein>
<dbReference type="EMBL" id="ABEU02000006">
    <property type="protein sequence ID" value="PNR52942.1"/>
    <property type="molecule type" value="Genomic_DNA"/>
</dbReference>
<accession>A0A2K1KGN9</accession>
<dbReference type="Gramene" id="Pp3c6_22070V3.2">
    <property type="protein sequence ID" value="PAC:32978970.CDS.1"/>
    <property type="gene ID" value="Pp3c6_22070"/>
</dbReference>
<evidence type="ECO:0000313" key="3">
    <source>
        <dbReference type="EnsemblPlants" id="PAC:32978969.CDS.1"/>
    </source>
</evidence>
<reference evidence="2 4" key="1">
    <citation type="journal article" date="2008" name="Science">
        <title>The Physcomitrella genome reveals evolutionary insights into the conquest of land by plants.</title>
        <authorList>
            <person name="Rensing S."/>
            <person name="Lang D."/>
            <person name="Zimmer A."/>
            <person name="Terry A."/>
            <person name="Salamov A."/>
            <person name="Shapiro H."/>
            <person name="Nishiyama T."/>
            <person name="Perroud P.-F."/>
            <person name="Lindquist E."/>
            <person name="Kamisugi Y."/>
            <person name="Tanahashi T."/>
            <person name="Sakakibara K."/>
            <person name="Fujita T."/>
            <person name="Oishi K."/>
            <person name="Shin-I T."/>
            <person name="Kuroki Y."/>
            <person name="Toyoda A."/>
            <person name="Suzuki Y."/>
            <person name="Hashimoto A."/>
            <person name="Yamaguchi K."/>
            <person name="Sugano A."/>
            <person name="Kohara Y."/>
            <person name="Fujiyama A."/>
            <person name="Anterola A."/>
            <person name="Aoki S."/>
            <person name="Ashton N."/>
            <person name="Barbazuk W.B."/>
            <person name="Barker E."/>
            <person name="Bennetzen J."/>
            <person name="Bezanilla M."/>
            <person name="Blankenship R."/>
            <person name="Cho S.H."/>
            <person name="Dutcher S."/>
            <person name="Estelle M."/>
            <person name="Fawcett J.A."/>
            <person name="Gundlach H."/>
            <person name="Hanada K."/>
            <person name="Heyl A."/>
            <person name="Hicks K.A."/>
            <person name="Hugh J."/>
            <person name="Lohr M."/>
            <person name="Mayer K."/>
            <person name="Melkozernov A."/>
            <person name="Murata T."/>
            <person name="Nelson D."/>
            <person name="Pils B."/>
            <person name="Prigge M."/>
            <person name="Reiss B."/>
            <person name="Renner T."/>
            <person name="Rombauts S."/>
            <person name="Rushton P."/>
            <person name="Sanderfoot A."/>
            <person name="Schween G."/>
            <person name="Shiu S.-H."/>
            <person name="Stueber K."/>
            <person name="Theodoulou F.L."/>
            <person name="Tu H."/>
            <person name="Van de Peer Y."/>
            <person name="Verrier P.J."/>
            <person name="Waters E."/>
            <person name="Wood A."/>
            <person name="Yang L."/>
            <person name="Cove D."/>
            <person name="Cuming A."/>
            <person name="Hasebe M."/>
            <person name="Lucas S."/>
            <person name="Mishler D.B."/>
            <person name="Reski R."/>
            <person name="Grigoriev I."/>
            <person name="Quatrano R.S."/>
            <person name="Boore J.L."/>
        </authorList>
    </citation>
    <scope>NUCLEOTIDE SEQUENCE [LARGE SCALE GENOMIC DNA]</scope>
    <source>
        <strain evidence="3 4">cv. Gransden 2004</strain>
    </source>
</reference>
<evidence type="ECO:0000256" key="1">
    <source>
        <dbReference type="SAM" id="Phobius"/>
    </source>
</evidence>
<dbReference type="EnsemblPlants" id="Pp3c6_22070V3.1">
    <property type="protein sequence ID" value="PAC:32978969.CDS.1"/>
    <property type="gene ID" value="Pp3c6_22070"/>
</dbReference>
<dbReference type="Gramene" id="Pp3c6_22070V3.1">
    <property type="protein sequence ID" value="PAC:32978969.CDS.1"/>
    <property type="gene ID" value="Pp3c6_22070"/>
</dbReference>